<dbReference type="SUPFAM" id="SSF50249">
    <property type="entry name" value="Nucleic acid-binding proteins"/>
    <property type="match status" value="2"/>
</dbReference>
<dbReference type="Pfam" id="PF02721">
    <property type="entry name" value="DUF223"/>
    <property type="match status" value="1"/>
</dbReference>
<feature type="domain" description="Replication protein A 70 kDa DNA-binding subunit B/D first OB fold" evidence="1">
    <location>
        <begin position="6"/>
        <end position="109"/>
    </location>
</feature>
<dbReference type="Gene3D" id="2.40.50.140">
    <property type="entry name" value="Nucleic acid-binding proteins"/>
    <property type="match status" value="2"/>
</dbReference>
<reference evidence="2" key="1">
    <citation type="journal article" date="2014" name="Nat. Commun.">
        <title>The emerging biofuel crop Camelina sativa retains a highly undifferentiated hexaploid genome structure.</title>
        <authorList>
            <person name="Kagale S."/>
            <person name="Koh C."/>
            <person name="Nixon J."/>
            <person name="Bollina V."/>
            <person name="Clarke W.E."/>
            <person name="Tuteja R."/>
            <person name="Spillane C."/>
            <person name="Robinson S.J."/>
            <person name="Links M.G."/>
            <person name="Clarke C."/>
            <person name="Higgins E.E."/>
            <person name="Huebert T."/>
            <person name="Sharpe A.G."/>
            <person name="Parkin I.A."/>
        </authorList>
    </citation>
    <scope>NUCLEOTIDE SEQUENCE [LARGE SCALE GENOMIC DNA]</scope>
    <source>
        <strain evidence="2">cv. DH55</strain>
    </source>
</reference>
<evidence type="ECO:0000313" key="3">
    <source>
        <dbReference type="RefSeq" id="XP_010451363.1"/>
    </source>
</evidence>
<evidence type="ECO:0000313" key="2">
    <source>
        <dbReference type="Proteomes" id="UP000694864"/>
    </source>
</evidence>
<dbReference type="RefSeq" id="XP_010451363.1">
    <property type="nucleotide sequence ID" value="XM_010453061.1"/>
</dbReference>
<gene>
    <name evidence="3" type="primary">LOC104733483</name>
</gene>
<protein>
    <submittedName>
        <fullName evidence="3">Uncharacterized protein LOC104733483</fullName>
    </submittedName>
</protein>
<dbReference type="GeneID" id="104733483"/>
<evidence type="ECO:0000259" key="1">
    <source>
        <dbReference type="Pfam" id="PF02721"/>
    </source>
</evidence>
<organism evidence="2 3">
    <name type="scientific">Camelina sativa</name>
    <name type="common">False flax</name>
    <name type="synonym">Myagrum sativum</name>
    <dbReference type="NCBI Taxonomy" id="90675"/>
    <lineage>
        <taxon>Eukaryota</taxon>
        <taxon>Viridiplantae</taxon>
        <taxon>Streptophyta</taxon>
        <taxon>Embryophyta</taxon>
        <taxon>Tracheophyta</taxon>
        <taxon>Spermatophyta</taxon>
        <taxon>Magnoliopsida</taxon>
        <taxon>eudicotyledons</taxon>
        <taxon>Gunneridae</taxon>
        <taxon>Pentapetalae</taxon>
        <taxon>rosids</taxon>
        <taxon>malvids</taxon>
        <taxon>Brassicales</taxon>
        <taxon>Brassicaceae</taxon>
        <taxon>Camelineae</taxon>
        <taxon>Camelina</taxon>
    </lineage>
</organism>
<reference evidence="3" key="2">
    <citation type="submission" date="2025-08" db="UniProtKB">
        <authorList>
            <consortium name="RefSeq"/>
        </authorList>
    </citation>
    <scope>IDENTIFICATION</scope>
    <source>
        <tissue evidence="3">Leaf</tissue>
    </source>
</reference>
<accession>A0ABM0V618</accession>
<proteinExistence type="predicted"/>
<dbReference type="Proteomes" id="UP000694864">
    <property type="component" value="Chromosome 12"/>
</dbReference>
<sequence length="268" mass="30940">MVATNGFTHVLDLKTYKTTWKIRVKIVHTWKQYTTYAEETIEMILADFQGSIIHATIKKQQFNKHQRLIVFGDWRIIENFQLSRSTGKLRATKHQYKMTIMNSTIISRCDSVSNDFYLDLVSFDNILAEDGLNENILIDVVGHVVLCGEMKTSELNDKPKKRLEVILRDTSDQRLSCTLWGKFADKMWTACHEANEAIVTCLIRCGMINTYNGDRTISNAFDMSLLLINAEDYPAVQDFVIKLPQDDLKITFSERNCDCLKPKHENDD</sequence>
<dbReference type="InterPro" id="IPR003871">
    <property type="entry name" value="RFA1B/D_OB_1st"/>
</dbReference>
<dbReference type="InterPro" id="IPR012340">
    <property type="entry name" value="NA-bd_OB-fold"/>
</dbReference>
<dbReference type="PANTHER" id="PTHR47165">
    <property type="entry name" value="OS03G0429900 PROTEIN"/>
    <property type="match status" value="1"/>
</dbReference>
<dbReference type="CDD" id="cd04481">
    <property type="entry name" value="RPA1_DBD_B_like"/>
    <property type="match status" value="1"/>
</dbReference>
<dbReference type="PANTHER" id="PTHR47165:SF4">
    <property type="entry name" value="OS03G0429900 PROTEIN"/>
    <property type="match status" value="1"/>
</dbReference>
<keyword evidence="2" id="KW-1185">Reference proteome</keyword>
<dbReference type="CDD" id="cd04480">
    <property type="entry name" value="RPA1_DBD_A_like"/>
    <property type="match status" value="1"/>
</dbReference>
<name>A0ABM0V618_CAMSA</name>